<comment type="subcellular location">
    <subcellularLocation>
        <location evidence="2">Cell membrane</location>
        <topology evidence="2">Lipid-anchor</topology>
    </subcellularLocation>
</comment>
<name>A0A9X2CMU3_9FLAO</name>
<comment type="caution">
    <text evidence="3">The sequence shown here is derived from an EMBL/GenBank/DDBJ whole genome shotgun (WGS) entry which is preliminary data.</text>
</comment>
<dbReference type="Gene3D" id="2.20.200.10">
    <property type="entry name" value="Outer membrane efflux proteins (OEP)"/>
    <property type="match status" value="1"/>
</dbReference>
<keyword evidence="2" id="KW-1134">Transmembrane beta strand</keyword>
<keyword evidence="2" id="KW-0812">Transmembrane</keyword>
<evidence type="ECO:0000313" key="4">
    <source>
        <dbReference type="Proteomes" id="UP001139521"/>
    </source>
</evidence>
<sequence length="465" mass="52419">MKFLYKHKFIVLSVVVVSLQSCFVAKDYEQPDIVNQNNFRTDSIPQDSLTMANVSWREMFTDPVLQEYIEEGLTNNIDIRVALQQILYAEAYLKQGKAGYFPSLTGNATFTHQELSSNSQFGGFFSSLDQYEISGNLSWEADIWGKIRSQKRAFEASYLQSVAAHQAVKTKLISNIASTYYQLLSLDEQRKVTEETIENRKNSLETTKALKDAGNVTEVGVKQTEAQLYTAQAILIDTNNQIRLLENTMSILLGKEPEDINRTSLAQQSIDTELKTGVPAQLLRNRPDVIQAEYGLVNAFEMTNVARANFYPSLTLTATGGLQSLDLGELFDTNSLFATIVGGLTQPIFQKRKIRTQYEASQAQQEQARLRFRQAFLTATKEVADALYNYEAATEKIEVKEKEYNAYDTATNYSEELLDNGLANYLEVLTARENALNSRLNLINARYTQLNSMVNLYEALGGGWQ</sequence>
<dbReference type="InterPro" id="IPR003423">
    <property type="entry name" value="OMP_efflux"/>
</dbReference>
<organism evidence="3 4">
    <name type="scientific">Zunongwangia pacifica</name>
    <dbReference type="NCBI Taxonomy" id="2911062"/>
    <lineage>
        <taxon>Bacteria</taxon>
        <taxon>Pseudomonadati</taxon>
        <taxon>Bacteroidota</taxon>
        <taxon>Flavobacteriia</taxon>
        <taxon>Flavobacteriales</taxon>
        <taxon>Flavobacteriaceae</taxon>
        <taxon>Zunongwangia</taxon>
    </lineage>
</organism>
<dbReference type="SUPFAM" id="SSF56954">
    <property type="entry name" value="Outer membrane efflux proteins (OEP)"/>
    <property type="match status" value="1"/>
</dbReference>
<keyword evidence="4" id="KW-1185">Reference proteome</keyword>
<evidence type="ECO:0000256" key="1">
    <source>
        <dbReference type="ARBA" id="ARBA00007613"/>
    </source>
</evidence>
<protein>
    <submittedName>
        <fullName evidence="3">Efflux transporter outer membrane subunit</fullName>
    </submittedName>
</protein>
<reference evidence="3" key="1">
    <citation type="submission" date="2022-01" db="EMBL/GenBank/DDBJ databases">
        <title>Genome sequencing of Zunongwangia sp. M21534 genome.</title>
        <authorList>
            <person name="Chen Y."/>
            <person name="Dong C."/>
            <person name="Shao Z."/>
        </authorList>
    </citation>
    <scope>NUCLEOTIDE SEQUENCE</scope>
    <source>
        <strain evidence="3">MCCC M21534</strain>
    </source>
</reference>
<dbReference type="GO" id="GO:0005886">
    <property type="term" value="C:plasma membrane"/>
    <property type="evidence" value="ECO:0007669"/>
    <property type="project" value="UniProtKB-SubCell"/>
</dbReference>
<dbReference type="EMBL" id="JAKHSK010000007">
    <property type="protein sequence ID" value="MCL6217949.1"/>
    <property type="molecule type" value="Genomic_DNA"/>
</dbReference>
<dbReference type="PANTHER" id="PTHR30203:SF33">
    <property type="entry name" value="BLR4455 PROTEIN"/>
    <property type="match status" value="1"/>
</dbReference>
<dbReference type="Gene3D" id="1.20.1600.10">
    <property type="entry name" value="Outer membrane efflux proteins (OEP)"/>
    <property type="match status" value="1"/>
</dbReference>
<dbReference type="PROSITE" id="PS51257">
    <property type="entry name" value="PROKAR_LIPOPROTEIN"/>
    <property type="match status" value="1"/>
</dbReference>
<evidence type="ECO:0000256" key="2">
    <source>
        <dbReference type="RuleBase" id="RU362097"/>
    </source>
</evidence>
<dbReference type="GO" id="GO:0015562">
    <property type="term" value="F:efflux transmembrane transporter activity"/>
    <property type="evidence" value="ECO:0007669"/>
    <property type="project" value="InterPro"/>
</dbReference>
<gene>
    <name evidence="3" type="ORF">L1967_06520</name>
</gene>
<dbReference type="RefSeq" id="WP_249600922.1">
    <property type="nucleotide sequence ID" value="NZ_JAKHSK010000007.1"/>
</dbReference>
<evidence type="ECO:0000313" key="3">
    <source>
        <dbReference type="EMBL" id="MCL6217949.1"/>
    </source>
</evidence>
<dbReference type="Pfam" id="PF02321">
    <property type="entry name" value="OEP"/>
    <property type="match status" value="2"/>
</dbReference>
<dbReference type="Proteomes" id="UP001139521">
    <property type="component" value="Unassembled WGS sequence"/>
</dbReference>
<dbReference type="AlphaFoldDB" id="A0A9X2CMU3"/>
<keyword evidence="2" id="KW-0564">Palmitate</keyword>
<dbReference type="PANTHER" id="PTHR30203">
    <property type="entry name" value="OUTER MEMBRANE CATION EFFLUX PROTEIN"/>
    <property type="match status" value="1"/>
</dbReference>
<keyword evidence="2" id="KW-0472">Membrane</keyword>
<proteinExistence type="inferred from homology"/>
<accession>A0A9X2CMU3</accession>
<comment type="similarity">
    <text evidence="1 2">Belongs to the outer membrane factor (OMF) (TC 1.B.17) family.</text>
</comment>
<dbReference type="NCBIfam" id="TIGR01845">
    <property type="entry name" value="outer_NodT"/>
    <property type="match status" value="1"/>
</dbReference>
<keyword evidence="2" id="KW-0449">Lipoprotein</keyword>
<dbReference type="InterPro" id="IPR010131">
    <property type="entry name" value="MdtP/NodT-like"/>
</dbReference>